<feature type="compositionally biased region" description="Gly residues" evidence="1">
    <location>
        <begin position="15"/>
        <end position="24"/>
    </location>
</feature>
<organism evidence="2">
    <name type="scientific">Oryza meridionalis</name>
    <dbReference type="NCBI Taxonomy" id="40149"/>
    <lineage>
        <taxon>Eukaryota</taxon>
        <taxon>Viridiplantae</taxon>
        <taxon>Streptophyta</taxon>
        <taxon>Embryophyta</taxon>
        <taxon>Tracheophyta</taxon>
        <taxon>Spermatophyta</taxon>
        <taxon>Magnoliopsida</taxon>
        <taxon>Liliopsida</taxon>
        <taxon>Poales</taxon>
        <taxon>Poaceae</taxon>
        <taxon>BOP clade</taxon>
        <taxon>Oryzoideae</taxon>
        <taxon>Oryzeae</taxon>
        <taxon>Oryzinae</taxon>
        <taxon>Oryza</taxon>
    </lineage>
</organism>
<reference evidence="2" key="1">
    <citation type="submission" date="2015-04" db="UniProtKB">
        <authorList>
            <consortium name="EnsemblPlants"/>
        </authorList>
    </citation>
    <scope>IDENTIFICATION</scope>
</reference>
<dbReference type="AlphaFoldDB" id="A0A0E0CH48"/>
<feature type="compositionally biased region" description="Polar residues" evidence="1">
    <location>
        <begin position="1"/>
        <end position="13"/>
    </location>
</feature>
<protein>
    <submittedName>
        <fullName evidence="2">Uncharacterized protein</fullName>
    </submittedName>
</protein>
<dbReference type="eggNOG" id="ENOG502R5QY">
    <property type="taxonomic scope" value="Eukaryota"/>
</dbReference>
<dbReference type="HOGENOM" id="CLU_190956_2_0_1"/>
<name>A0A0E0CH48_9ORYZ</name>
<feature type="compositionally biased region" description="Pro residues" evidence="1">
    <location>
        <begin position="75"/>
        <end position="93"/>
    </location>
</feature>
<dbReference type="Gramene" id="OMERI02G08040.1">
    <property type="protein sequence ID" value="OMERI02G08040.1"/>
    <property type="gene ID" value="OMERI02G08040"/>
</dbReference>
<proteinExistence type="predicted"/>
<evidence type="ECO:0000256" key="1">
    <source>
        <dbReference type="SAM" id="MobiDB-lite"/>
    </source>
</evidence>
<feature type="region of interest" description="Disordered" evidence="1">
    <location>
        <begin position="71"/>
        <end position="93"/>
    </location>
</feature>
<accession>A0A0E0CH48</accession>
<evidence type="ECO:0000313" key="3">
    <source>
        <dbReference type="Proteomes" id="UP000008021"/>
    </source>
</evidence>
<keyword evidence="3" id="KW-1185">Reference proteome</keyword>
<reference evidence="2" key="2">
    <citation type="submission" date="2018-05" db="EMBL/GenBank/DDBJ databases">
        <title>OmerRS3 (Oryza meridionalis Reference Sequence Version 3).</title>
        <authorList>
            <person name="Zhang J."/>
            <person name="Kudrna D."/>
            <person name="Lee S."/>
            <person name="Talag J."/>
            <person name="Welchert J."/>
            <person name="Wing R.A."/>
        </authorList>
    </citation>
    <scope>NUCLEOTIDE SEQUENCE [LARGE SCALE GENOMIC DNA]</scope>
    <source>
        <strain evidence="2">cv. OR44</strain>
    </source>
</reference>
<dbReference type="Proteomes" id="UP000008021">
    <property type="component" value="Chromosome 2"/>
</dbReference>
<evidence type="ECO:0000313" key="2">
    <source>
        <dbReference type="EnsemblPlants" id="OMERI02G08040.1"/>
    </source>
</evidence>
<dbReference type="EnsemblPlants" id="OMERI02G08040.1">
    <property type="protein sequence ID" value="OMERI02G08040.1"/>
    <property type="gene ID" value="OMERI02G08040"/>
</dbReference>
<feature type="region of interest" description="Disordered" evidence="1">
    <location>
        <begin position="1"/>
        <end position="43"/>
    </location>
</feature>
<sequence length="93" mass="9685">MGGCCSSRSSSTELDGGGGGGGGYRPQQRRVRPSDEDGEWPLAGRRTVDLEAAVYIAKFHQYQSNCCAEHAAMAPPTPRSPPPPAPAAHPPPA</sequence>